<evidence type="ECO:0000313" key="2">
    <source>
        <dbReference type="Proteomes" id="UP000759131"/>
    </source>
</evidence>
<protein>
    <submittedName>
        <fullName evidence="1">Uncharacterized protein</fullName>
    </submittedName>
</protein>
<dbReference type="SUPFAM" id="SSF81321">
    <property type="entry name" value="Family A G protein-coupled receptor-like"/>
    <property type="match status" value="1"/>
</dbReference>
<reference evidence="1" key="1">
    <citation type="submission" date="2020-11" db="EMBL/GenBank/DDBJ databases">
        <authorList>
            <person name="Tran Van P."/>
        </authorList>
    </citation>
    <scope>NUCLEOTIDE SEQUENCE</scope>
</reference>
<dbReference type="EMBL" id="CAJPIZ010025418">
    <property type="protein sequence ID" value="CAG2118744.1"/>
    <property type="molecule type" value="Genomic_DNA"/>
</dbReference>
<evidence type="ECO:0000313" key="1">
    <source>
        <dbReference type="EMBL" id="CAD7641517.1"/>
    </source>
</evidence>
<name>A0A7R9LGX4_9ACAR</name>
<dbReference type="Gene3D" id="1.20.1070.10">
    <property type="entry name" value="Rhodopsin 7-helix transmembrane proteins"/>
    <property type="match status" value="1"/>
</dbReference>
<sequence>MCWLPYWIGQVYITFLPPAPSHRHSEASLTFILLAGCLSYANSAFLSENFKKSFSRAFTCVSVKEVNAQLNVENSVFPKSARGSTKTGGGCGGAAGRKARSCGGGTDNGETEAFSNFVLHESNIEHHNDIDMSTAITMTSRSQCLPSQEKDSLFNNGCMDASNSISSQNV</sequence>
<dbReference type="AlphaFoldDB" id="A0A7R9LGX4"/>
<gene>
    <name evidence="1" type="ORF">OSB1V03_LOCUS18694</name>
</gene>
<dbReference type="OrthoDB" id="6076970at2759"/>
<organism evidence="1">
    <name type="scientific">Medioppia subpectinata</name>
    <dbReference type="NCBI Taxonomy" id="1979941"/>
    <lineage>
        <taxon>Eukaryota</taxon>
        <taxon>Metazoa</taxon>
        <taxon>Ecdysozoa</taxon>
        <taxon>Arthropoda</taxon>
        <taxon>Chelicerata</taxon>
        <taxon>Arachnida</taxon>
        <taxon>Acari</taxon>
        <taxon>Acariformes</taxon>
        <taxon>Sarcoptiformes</taxon>
        <taxon>Oribatida</taxon>
        <taxon>Brachypylina</taxon>
        <taxon>Oppioidea</taxon>
        <taxon>Oppiidae</taxon>
        <taxon>Medioppia</taxon>
    </lineage>
</organism>
<accession>A0A7R9LGX4</accession>
<dbReference type="Proteomes" id="UP000759131">
    <property type="component" value="Unassembled WGS sequence"/>
</dbReference>
<keyword evidence="2" id="KW-1185">Reference proteome</keyword>
<proteinExistence type="predicted"/>
<dbReference type="EMBL" id="OC879993">
    <property type="protein sequence ID" value="CAD7641517.1"/>
    <property type="molecule type" value="Genomic_DNA"/>
</dbReference>